<feature type="transmembrane region" description="Helical" evidence="7">
    <location>
        <begin position="282"/>
        <end position="306"/>
    </location>
</feature>
<feature type="transmembrane region" description="Helical" evidence="7">
    <location>
        <begin position="327"/>
        <end position="345"/>
    </location>
</feature>
<evidence type="ECO:0000256" key="4">
    <source>
        <dbReference type="ARBA" id="ARBA00022847"/>
    </source>
</evidence>
<organism evidence="8 9">
    <name type="scientific">Polaribacter filamentus</name>
    <dbReference type="NCBI Taxonomy" id="53483"/>
    <lineage>
        <taxon>Bacteria</taxon>
        <taxon>Pseudomonadati</taxon>
        <taxon>Bacteroidota</taxon>
        <taxon>Flavobacteriia</taxon>
        <taxon>Flavobacteriales</taxon>
        <taxon>Flavobacteriaceae</taxon>
    </lineage>
</organism>
<feature type="transmembrane region" description="Helical" evidence="7">
    <location>
        <begin position="238"/>
        <end position="262"/>
    </location>
</feature>
<sequence>MSNFVSKFKKGIALFMPGIFLLGFNIGTGSVTSMAKAGATFGMELLWTIVASCLATYFMISLYGKYTLVTGETALQAFRKHVHPAFGLFFIIALTAGVSGSVMGVMGIVAEVCFEWSKSAVDGGIHPAYFAGFFIAMVYYIFWNGKTQFFERALAVIVAIMSFSFLLNFFIMMPPPMDIIKGLAPGIPSSLSADDKPFLIIASLVGTTVFSGLFIIRTTLVKEAGWDITYAKQQRRDAMVSVVLMFIISASIMAAAAGTLYVEGKGMESASQMIGILEPLAGKLATSVFAIGIISAGVSSQFPNVLMLPWLICDYNNSERNMTLPKYRIIVFLISLLGLVVPIFGGRPIAVMIVSQALNAVILPATVGGILYLTNKKELMGKYKNTTLTNIFLILILLFSIFTSVIGIEGLMDTLSSL</sequence>
<evidence type="ECO:0000256" key="5">
    <source>
        <dbReference type="ARBA" id="ARBA00022989"/>
    </source>
</evidence>
<keyword evidence="2" id="KW-0813">Transport</keyword>
<name>A0A2S7KYE0_9FLAO</name>
<dbReference type="OrthoDB" id="9787548at2"/>
<dbReference type="Pfam" id="PF01566">
    <property type="entry name" value="Nramp"/>
    <property type="match status" value="1"/>
</dbReference>
<evidence type="ECO:0000256" key="3">
    <source>
        <dbReference type="ARBA" id="ARBA00022692"/>
    </source>
</evidence>
<reference evidence="8 9" key="1">
    <citation type="submission" date="2016-11" db="EMBL/GenBank/DDBJ databases">
        <title>Trade-off between light-utilization and light-protection in marine flavobacteria.</title>
        <authorList>
            <person name="Kumagai Y."/>
        </authorList>
    </citation>
    <scope>NUCLEOTIDE SEQUENCE [LARGE SCALE GENOMIC DNA]</scope>
    <source>
        <strain evidence="8 9">ATCC 700397</strain>
    </source>
</reference>
<feature type="transmembrane region" description="Helical" evidence="7">
    <location>
        <begin position="154"/>
        <end position="173"/>
    </location>
</feature>
<feature type="transmembrane region" description="Helical" evidence="7">
    <location>
        <begin position="124"/>
        <end position="142"/>
    </location>
</feature>
<dbReference type="AlphaFoldDB" id="A0A2S7KYE0"/>
<keyword evidence="4" id="KW-0769">Symport</keyword>
<dbReference type="NCBIfam" id="NF037982">
    <property type="entry name" value="Nramp_1"/>
    <property type="match status" value="1"/>
</dbReference>
<evidence type="ECO:0000313" key="9">
    <source>
        <dbReference type="Proteomes" id="UP000239522"/>
    </source>
</evidence>
<protein>
    <recommendedName>
        <fullName evidence="10">Iron transporter</fullName>
    </recommendedName>
</protein>
<dbReference type="PANTHER" id="PTHR11706:SF33">
    <property type="entry name" value="NATURAL RESISTANCE-ASSOCIATED MACROPHAGE PROTEIN 2"/>
    <property type="match status" value="1"/>
</dbReference>
<keyword evidence="5 7" id="KW-1133">Transmembrane helix</keyword>
<keyword evidence="3 7" id="KW-0812">Transmembrane</keyword>
<feature type="transmembrane region" description="Helical" evidence="7">
    <location>
        <begin position="357"/>
        <end position="375"/>
    </location>
</feature>
<dbReference type="PANTHER" id="PTHR11706">
    <property type="entry name" value="SOLUTE CARRIER PROTEIN FAMILY 11 MEMBER"/>
    <property type="match status" value="1"/>
</dbReference>
<dbReference type="RefSeq" id="WP_104809886.1">
    <property type="nucleotide sequence ID" value="NZ_MQUA01000013.1"/>
</dbReference>
<keyword evidence="9" id="KW-1185">Reference proteome</keyword>
<evidence type="ECO:0000256" key="1">
    <source>
        <dbReference type="ARBA" id="ARBA00004141"/>
    </source>
</evidence>
<feature type="transmembrane region" description="Helical" evidence="7">
    <location>
        <begin position="387"/>
        <end position="408"/>
    </location>
</feature>
<dbReference type="GO" id="GO:0015086">
    <property type="term" value="F:cadmium ion transmembrane transporter activity"/>
    <property type="evidence" value="ECO:0007669"/>
    <property type="project" value="TreeGrafter"/>
</dbReference>
<feature type="transmembrane region" description="Helical" evidence="7">
    <location>
        <begin position="85"/>
        <end position="109"/>
    </location>
</feature>
<evidence type="ECO:0000256" key="6">
    <source>
        <dbReference type="ARBA" id="ARBA00023136"/>
    </source>
</evidence>
<evidence type="ECO:0000313" key="8">
    <source>
        <dbReference type="EMBL" id="PQB07675.1"/>
    </source>
</evidence>
<evidence type="ECO:0000256" key="7">
    <source>
        <dbReference type="SAM" id="Phobius"/>
    </source>
</evidence>
<feature type="transmembrane region" description="Helical" evidence="7">
    <location>
        <begin position="45"/>
        <end position="64"/>
    </location>
</feature>
<comment type="subcellular location">
    <subcellularLocation>
        <location evidence="1">Membrane</location>
        <topology evidence="1">Multi-pass membrane protein</topology>
    </subcellularLocation>
</comment>
<dbReference type="Proteomes" id="UP000239522">
    <property type="component" value="Unassembled WGS sequence"/>
</dbReference>
<proteinExistence type="predicted"/>
<evidence type="ECO:0008006" key="10">
    <source>
        <dbReference type="Google" id="ProtNLM"/>
    </source>
</evidence>
<dbReference type="InterPro" id="IPR001046">
    <property type="entry name" value="NRAMP_fam"/>
</dbReference>
<keyword evidence="6 7" id="KW-0472">Membrane</keyword>
<dbReference type="GO" id="GO:0034755">
    <property type="term" value="P:iron ion transmembrane transport"/>
    <property type="evidence" value="ECO:0007669"/>
    <property type="project" value="TreeGrafter"/>
</dbReference>
<evidence type="ECO:0000256" key="2">
    <source>
        <dbReference type="ARBA" id="ARBA00022448"/>
    </source>
</evidence>
<dbReference type="GO" id="GO:0015293">
    <property type="term" value="F:symporter activity"/>
    <property type="evidence" value="ECO:0007669"/>
    <property type="project" value="UniProtKB-KW"/>
</dbReference>
<accession>A0A2S7KYE0</accession>
<feature type="transmembrane region" description="Helical" evidence="7">
    <location>
        <begin position="198"/>
        <end position="217"/>
    </location>
</feature>
<dbReference type="GO" id="GO:0005384">
    <property type="term" value="F:manganese ion transmembrane transporter activity"/>
    <property type="evidence" value="ECO:0007669"/>
    <property type="project" value="TreeGrafter"/>
</dbReference>
<comment type="caution">
    <text evidence="8">The sequence shown here is derived from an EMBL/GenBank/DDBJ whole genome shotgun (WGS) entry which is preliminary data.</text>
</comment>
<dbReference type="GO" id="GO:0005886">
    <property type="term" value="C:plasma membrane"/>
    <property type="evidence" value="ECO:0007669"/>
    <property type="project" value="TreeGrafter"/>
</dbReference>
<dbReference type="EMBL" id="MQUA01000013">
    <property type="protein sequence ID" value="PQB07675.1"/>
    <property type="molecule type" value="Genomic_DNA"/>
</dbReference>
<gene>
    <name evidence="8" type="ORF">BST83_11300</name>
</gene>